<name>A0AAV4MEL9_CAEEX</name>
<accession>A0AAV4MEL9</accession>
<gene>
    <name evidence="1" type="ORF">CEXT_639641</name>
</gene>
<comment type="caution">
    <text evidence="1">The sequence shown here is derived from an EMBL/GenBank/DDBJ whole genome shotgun (WGS) entry which is preliminary data.</text>
</comment>
<reference evidence="1 2" key="1">
    <citation type="submission" date="2021-06" db="EMBL/GenBank/DDBJ databases">
        <title>Caerostris extrusa draft genome.</title>
        <authorList>
            <person name="Kono N."/>
            <person name="Arakawa K."/>
        </authorList>
    </citation>
    <scope>NUCLEOTIDE SEQUENCE [LARGE SCALE GENOMIC DNA]</scope>
</reference>
<sequence length="98" mass="11784">MHTRLHFPDLWRKEIWWAYRKIVFFHNIYSPHPKKDHKFFIAGFLFRPSPYHLNESLNPANWSGSTSHGEKKKRKKVMHHTLPPVITQCESFSLMVLV</sequence>
<evidence type="ECO:0000313" key="2">
    <source>
        <dbReference type="Proteomes" id="UP001054945"/>
    </source>
</evidence>
<evidence type="ECO:0008006" key="3">
    <source>
        <dbReference type="Google" id="ProtNLM"/>
    </source>
</evidence>
<proteinExistence type="predicted"/>
<dbReference type="AlphaFoldDB" id="A0AAV4MEL9"/>
<dbReference type="Proteomes" id="UP001054945">
    <property type="component" value="Unassembled WGS sequence"/>
</dbReference>
<keyword evidence="2" id="KW-1185">Reference proteome</keyword>
<evidence type="ECO:0000313" key="1">
    <source>
        <dbReference type="EMBL" id="GIX70122.1"/>
    </source>
</evidence>
<organism evidence="1 2">
    <name type="scientific">Caerostris extrusa</name>
    <name type="common">Bark spider</name>
    <name type="synonym">Caerostris bankana</name>
    <dbReference type="NCBI Taxonomy" id="172846"/>
    <lineage>
        <taxon>Eukaryota</taxon>
        <taxon>Metazoa</taxon>
        <taxon>Ecdysozoa</taxon>
        <taxon>Arthropoda</taxon>
        <taxon>Chelicerata</taxon>
        <taxon>Arachnida</taxon>
        <taxon>Araneae</taxon>
        <taxon>Araneomorphae</taxon>
        <taxon>Entelegynae</taxon>
        <taxon>Araneoidea</taxon>
        <taxon>Araneidae</taxon>
        <taxon>Caerostris</taxon>
    </lineage>
</organism>
<dbReference type="EMBL" id="BPLR01002112">
    <property type="protein sequence ID" value="GIX70122.1"/>
    <property type="molecule type" value="Genomic_DNA"/>
</dbReference>
<protein>
    <recommendedName>
        <fullName evidence="3">Ycf15</fullName>
    </recommendedName>
</protein>